<dbReference type="PANTHER" id="PTHR43133">
    <property type="entry name" value="RNA POLYMERASE ECF-TYPE SIGMA FACTO"/>
    <property type="match status" value="1"/>
</dbReference>
<gene>
    <name evidence="8" type="ORF">KCX82_21245</name>
</gene>
<dbReference type="SUPFAM" id="SSF88946">
    <property type="entry name" value="Sigma2 domain of RNA polymerase sigma factors"/>
    <property type="match status" value="1"/>
</dbReference>
<evidence type="ECO:0000259" key="6">
    <source>
        <dbReference type="Pfam" id="PF04542"/>
    </source>
</evidence>
<evidence type="ECO:0000313" key="9">
    <source>
        <dbReference type="Proteomes" id="UP000675664"/>
    </source>
</evidence>
<dbReference type="SUPFAM" id="SSF88659">
    <property type="entry name" value="Sigma3 and sigma4 domains of RNA polymerase sigma factors"/>
    <property type="match status" value="1"/>
</dbReference>
<keyword evidence="4" id="KW-0238">DNA-binding</keyword>
<dbReference type="InterPro" id="IPR014284">
    <property type="entry name" value="RNA_pol_sigma-70_dom"/>
</dbReference>
<reference evidence="8" key="2">
    <citation type="submission" date="2021-04" db="EMBL/GenBank/DDBJ databases">
        <authorList>
            <person name="Liu J."/>
        </authorList>
    </citation>
    <scope>NUCLEOTIDE SEQUENCE</scope>
    <source>
        <strain evidence="8">BAD-6</strain>
    </source>
</reference>
<keyword evidence="9" id="KW-1185">Reference proteome</keyword>
<evidence type="ECO:0000256" key="4">
    <source>
        <dbReference type="ARBA" id="ARBA00023125"/>
    </source>
</evidence>
<comment type="similarity">
    <text evidence="1">Belongs to the sigma-70 factor family. ECF subfamily.</text>
</comment>
<dbReference type="RefSeq" id="WP_227020514.1">
    <property type="nucleotide sequence ID" value="NZ_JAGSND010000026.1"/>
</dbReference>
<name>A0A8J8B313_9FIRM</name>
<evidence type="ECO:0000259" key="7">
    <source>
        <dbReference type="Pfam" id="PF04545"/>
    </source>
</evidence>
<keyword evidence="3" id="KW-0731">Sigma factor</keyword>
<dbReference type="Pfam" id="PF04542">
    <property type="entry name" value="Sigma70_r2"/>
    <property type="match status" value="1"/>
</dbReference>
<dbReference type="GO" id="GO:0003677">
    <property type="term" value="F:DNA binding"/>
    <property type="evidence" value="ECO:0007669"/>
    <property type="project" value="UniProtKB-KW"/>
</dbReference>
<dbReference type="Gene3D" id="1.10.10.10">
    <property type="entry name" value="Winged helix-like DNA-binding domain superfamily/Winged helix DNA-binding domain"/>
    <property type="match status" value="1"/>
</dbReference>
<dbReference type="GO" id="GO:0016987">
    <property type="term" value="F:sigma factor activity"/>
    <property type="evidence" value="ECO:0007669"/>
    <property type="project" value="UniProtKB-KW"/>
</dbReference>
<protein>
    <submittedName>
        <fullName evidence="8">RNA polymerase sigma factor</fullName>
    </submittedName>
</protein>
<evidence type="ECO:0000313" key="8">
    <source>
        <dbReference type="EMBL" id="MBR0600398.1"/>
    </source>
</evidence>
<evidence type="ECO:0000256" key="1">
    <source>
        <dbReference type="ARBA" id="ARBA00010641"/>
    </source>
</evidence>
<comment type="caution">
    <text evidence="8">The sequence shown here is derived from an EMBL/GenBank/DDBJ whole genome shotgun (WGS) entry which is preliminary data.</text>
</comment>
<dbReference type="InterPro" id="IPR039425">
    <property type="entry name" value="RNA_pol_sigma-70-like"/>
</dbReference>
<evidence type="ECO:0000256" key="3">
    <source>
        <dbReference type="ARBA" id="ARBA00023082"/>
    </source>
</evidence>
<accession>A0A8J8B313</accession>
<dbReference type="InterPro" id="IPR036388">
    <property type="entry name" value="WH-like_DNA-bd_sf"/>
</dbReference>
<dbReference type="GO" id="GO:0006352">
    <property type="term" value="P:DNA-templated transcription initiation"/>
    <property type="evidence" value="ECO:0007669"/>
    <property type="project" value="InterPro"/>
</dbReference>
<dbReference type="Gene3D" id="1.10.1740.10">
    <property type="match status" value="1"/>
</dbReference>
<dbReference type="PANTHER" id="PTHR43133:SF8">
    <property type="entry name" value="RNA POLYMERASE SIGMA FACTOR HI_1459-RELATED"/>
    <property type="match status" value="1"/>
</dbReference>
<dbReference type="Pfam" id="PF04545">
    <property type="entry name" value="Sigma70_r4"/>
    <property type="match status" value="1"/>
</dbReference>
<evidence type="ECO:0000256" key="2">
    <source>
        <dbReference type="ARBA" id="ARBA00023015"/>
    </source>
</evidence>
<keyword evidence="5" id="KW-0804">Transcription</keyword>
<dbReference type="Proteomes" id="UP000675664">
    <property type="component" value="Unassembled WGS sequence"/>
</dbReference>
<dbReference type="InterPro" id="IPR013325">
    <property type="entry name" value="RNA_pol_sigma_r2"/>
</dbReference>
<dbReference type="InterPro" id="IPR013324">
    <property type="entry name" value="RNA_pol_sigma_r3/r4-like"/>
</dbReference>
<reference evidence="8" key="1">
    <citation type="submission" date="2021-04" db="EMBL/GenBank/DDBJ databases">
        <title>Sinoanaerobacter chloroacetimidivorans sp. nov., an obligate anaerobic bacterium isolated from anaerobic sludge.</title>
        <authorList>
            <person name="Bao Y."/>
        </authorList>
    </citation>
    <scope>NUCLEOTIDE SEQUENCE</scope>
    <source>
        <strain evidence="8">BAD-6</strain>
    </source>
</reference>
<dbReference type="InterPro" id="IPR007630">
    <property type="entry name" value="RNA_pol_sigma70_r4"/>
</dbReference>
<dbReference type="NCBIfam" id="TIGR02937">
    <property type="entry name" value="sigma70-ECF"/>
    <property type="match status" value="1"/>
</dbReference>
<organism evidence="8 9">
    <name type="scientific">Sinanaerobacter chloroacetimidivorans</name>
    <dbReference type="NCBI Taxonomy" id="2818044"/>
    <lineage>
        <taxon>Bacteria</taxon>
        <taxon>Bacillati</taxon>
        <taxon>Bacillota</taxon>
        <taxon>Clostridia</taxon>
        <taxon>Peptostreptococcales</taxon>
        <taxon>Anaerovoracaceae</taxon>
        <taxon>Sinanaerobacter</taxon>
    </lineage>
</organism>
<dbReference type="InterPro" id="IPR007627">
    <property type="entry name" value="RNA_pol_sigma70_r2"/>
</dbReference>
<dbReference type="AlphaFoldDB" id="A0A8J8B313"/>
<dbReference type="EMBL" id="JAGSND010000026">
    <property type="protein sequence ID" value="MBR0600398.1"/>
    <property type="molecule type" value="Genomic_DNA"/>
</dbReference>
<sequence length="179" mass="20949">MEEIRNKELLGKIAQGEEQAFIVLYEETRKDIFAFALSILKNYHDAEDVMQEVFMKVKLQAGVCKDFENINGWLIRVTKNTALDLIRKKKKQVIDEELAKDSIHAKEESTIADYSIFISELFNELKDEERQIVVLHLISDLTHKTIAKTLGLPLTTVKWRYRKAILQLEKISKKKEWEL</sequence>
<keyword evidence="2" id="KW-0805">Transcription regulation</keyword>
<evidence type="ECO:0000256" key="5">
    <source>
        <dbReference type="ARBA" id="ARBA00023163"/>
    </source>
</evidence>
<feature type="domain" description="RNA polymerase sigma-70 region 4" evidence="7">
    <location>
        <begin position="122"/>
        <end position="168"/>
    </location>
</feature>
<feature type="domain" description="RNA polymerase sigma-70 region 2" evidence="6">
    <location>
        <begin position="24"/>
        <end position="91"/>
    </location>
</feature>
<proteinExistence type="inferred from homology"/>